<protein>
    <submittedName>
        <fullName evidence="2">Uncharacterized protein</fullName>
    </submittedName>
</protein>
<accession>A0ABQ8Q9T7</accession>
<sequence>MTRSCLDNAILLKSIASRDDLDDRCAGAPLHSELTDYPGTLPFAMKDGRYQHVHPVGSLVVIPADSGNVFATRATDIEETTNQAEQNSSALLSSSAATSHSAVSEATITSPYSTQKSTHTIQDVGSPVLIFALPLDDEDVNEIEENFEQGLKTEKHSDSRPGWSALRSGSLSKSDSRRRSGLFKVLPKKDNIKTEDLKGNVAAVEL</sequence>
<reference evidence="2" key="1">
    <citation type="submission" date="2022-08" db="EMBL/GenBank/DDBJ databases">
        <authorList>
            <consortium name="DOE Joint Genome Institute"/>
            <person name="Min B."/>
            <person name="Riley R."/>
            <person name="Sierra-Patev S."/>
            <person name="Naranjo-Ortiz M."/>
            <person name="Looney B."/>
            <person name="Konkel Z."/>
            <person name="Slot J.C."/>
            <person name="Sakamoto Y."/>
            <person name="Steenwyk J.L."/>
            <person name="Rokas A."/>
            <person name="Carro J."/>
            <person name="Camarero S."/>
            <person name="Ferreira P."/>
            <person name="Molpeceres G."/>
            <person name="Ruiz-Duenas F.J."/>
            <person name="Serrano A."/>
            <person name="Henrissat B."/>
            <person name="Drula E."/>
            <person name="Hughes K.W."/>
            <person name="Mata J.L."/>
            <person name="Ishikawa N.K."/>
            <person name="Vargas-Isla R."/>
            <person name="Ushijima S."/>
            <person name="Smith C.A."/>
            <person name="Ahrendt S."/>
            <person name="Andreopoulos W."/>
            <person name="He G."/>
            <person name="Labutti K."/>
            <person name="Lipzen A."/>
            <person name="Ng V."/>
            <person name="Sandor L."/>
            <person name="Barry K."/>
            <person name="Martinez A.T."/>
            <person name="Xiao Y."/>
            <person name="Gibbons J.G."/>
            <person name="Terashima K."/>
            <person name="Hibbett D.S."/>
            <person name="Grigoriev I.V."/>
        </authorList>
    </citation>
    <scope>NUCLEOTIDE SEQUENCE</scope>
    <source>
        <strain evidence="2">TFB10827</strain>
    </source>
</reference>
<dbReference type="EMBL" id="MU790661">
    <property type="protein sequence ID" value="KAJ3995277.1"/>
    <property type="molecule type" value="Genomic_DNA"/>
</dbReference>
<dbReference type="Proteomes" id="UP001163828">
    <property type="component" value="Unassembled WGS sequence"/>
</dbReference>
<evidence type="ECO:0000313" key="2">
    <source>
        <dbReference type="EMBL" id="KAJ3995277.1"/>
    </source>
</evidence>
<organism evidence="2 3">
    <name type="scientific">Lentinula boryana</name>
    <dbReference type="NCBI Taxonomy" id="40481"/>
    <lineage>
        <taxon>Eukaryota</taxon>
        <taxon>Fungi</taxon>
        <taxon>Dikarya</taxon>
        <taxon>Basidiomycota</taxon>
        <taxon>Agaricomycotina</taxon>
        <taxon>Agaricomycetes</taxon>
        <taxon>Agaricomycetidae</taxon>
        <taxon>Agaricales</taxon>
        <taxon>Marasmiineae</taxon>
        <taxon>Omphalotaceae</taxon>
        <taxon>Lentinula</taxon>
    </lineage>
</organism>
<evidence type="ECO:0000313" key="3">
    <source>
        <dbReference type="Proteomes" id="UP001163828"/>
    </source>
</evidence>
<proteinExistence type="predicted"/>
<gene>
    <name evidence="2" type="ORF">F5050DRAFT_1808839</name>
</gene>
<keyword evidence="3" id="KW-1185">Reference proteome</keyword>
<comment type="caution">
    <text evidence="2">The sequence shown here is derived from an EMBL/GenBank/DDBJ whole genome shotgun (WGS) entry which is preliminary data.</text>
</comment>
<name>A0ABQ8Q9T7_9AGAR</name>
<feature type="region of interest" description="Disordered" evidence="1">
    <location>
        <begin position="151"/>
        <end position="180"/>
    </location>
</feature>
<evidence type="ECO:0000256" key="1">
    <source>
        <dbReference type="SAM" id="MobiDB-lite"/>
    </source>
</evidence>